<dbReference type="GO" id="GO:0006879">
    <property type="term" value="P:intracellular iron ion homeostasis"/>
    <property type="evidence" value="ECO:0007669"/>
    <property type="project" value="TreeGrafter"/>
</dbReference>
<keyword evidence="2" id="KW-0249">Electron transport</keyword>
<dbReference type="GO" id="GO:0006826">
    <property type="term" value="P:iron ion transport"/>
    <property type="evidence" value="ECO:0007669"/>
    <property type="project" value="TreeGrafter"/>
</dbReference>
<accession>A0A5B0S8S4</accession>
<comment type="caution">
    <text evidence="8">The sequence shown here is derived from an EMBL/GenBank/DDBJ whole genome shotgun (WGS) entry which is preliminary data.</text>
</comment>
<dbReference type="PANTHER" id="PTHR32361:SF9">
    <property type="entry name" value="FERRIC REDUCTASE TRANSMEMBRANE COMPONENT 3-RELATED"/>
    <property type="match status" value="1"/>
</dbReference>
<dbReference type="FunFam" id="3.40.50.80:FF:000061">
    <property type="entry name" value="Metalloreductase transmembrane component, putative"/>
    <property type="match status" value="1"/>
</dbReference>
<dbReference type="Proteomes" id="UP000325313">
    <property type="component" value="Unassembled WGS sequence"/>
</dbReference>
<evidence type="ECO:0008006" key="10">
    <source>
        <dbReference type="Google" id="ProtNLM"/>
    </source>
</evidence>
<dbReference type="PRINTS" id="PR00466">
    <property type="entry name" value="GP91PHOX"/>
</dbReference>
<dbReference type="Pfam" id="PF08030">
    <property type="entry name" value="NAD_binding_6"/>
    <property type="match status" value="1"/>
</dbReference>
<dbReference type="GO" id="GO:0005886">
    <property type="term" value="C:plasma membrane"/>
    <property type="evidence" value="ECO:0007669"/>
    <property type="project" value="TreeGrafter"/>
</dbReference>
<evidence type="ECO:0000256" key="3">
    <source>
        <dbReference type="ARBA" id="ARBA00023002"/>
    </source>
</evidence>
<evidence type="ECO:0000256" key="5">
    <source>
        <dbReference type="SAM" id="MobiDB-lite"/>
    </source>
</evidence>
<dbReference type="Pfam" id="PF08022">
    <property type="entry name" value="FAD_binding_8"/>
    <property type="match status" value="1"/>
</dbReference>
<dbReference type="PANTHER" id="PTHR32361">
    <property type="entry name" value="FERRIC/CUPRIC REDUCTASE TRANSMEMBRANE COMPONENT"/>
    <property type="match status" value="1"/>
</dbReference>
<evidence type="ECO:0000256" key="4">
    <source>
        <dbReference type="SAM" id="Coils"/>
    </source>
</evidence>
<dbReference type="SUPFAM" id="SSF52343">
    <property type="entry name" value="Ferredoxin reductase-like, C-terminal NADP-linked domain"/>
    <property type="match status" value="1"/>
</dbReference>
<dbReference type="InterPro" id="IPR013112">
    <property type="entry name" value="FAD-bd_8"/>
</dbReference>
<dbReference type="CDD" id="cd06186">
    <property type="entry name" value="NOX_Duox_like_FAD_NADP"/>
    <property type="match status" value="1"/>
</dbReference>
<dbReference type="GO" id="GO:0000293">
    <property type="term" value="F:ferric-chelate reductase activity"/>
    <property type="evidence" value="ECO:0007669"/>
    <property type="project" value="TreeGrafter"/>
</dbReference>
<feature type="domain" description="FAD-binding 8" evidence="6">
    <location>
        <begin position="33"/>
        <end position="100"/>
    </location>
</feature>
<feature type="region of interest" description="Disordered" evidence="5">
    <location>
        <begin position="1"/>
        <end position="22"/>
    </location>
</feature>
<dbReference type="AlphaFoldDB" id="A0A5B0S8S4"/>
<keyword evidence="1" id="KW-0813">Transport</keyword>
<keyword evidence="3" id="KW-0560">Oxidoreductase</keyword>
<dbReference type="GO" id="GO:0015677">
    <property type="term" value="P:copper ion import"/>
    <property type="evidence" value="ECO:0007669"/>
    <property type="project" value="TreeGrafter"/>
</dbReference>
<evidence type="ECO:0000313" key="8">
    <source>
        <dbReference type="EMBL" id="KAA1133909.1"/>
    </source>
</evidence>
<reference evidence="8 9" key="1">
    <citation type="submission" date="2019-05" db="EMBL/GenBank/DDBJ databases">
        <title>Emergence of the Ug99 lineage of the wheat stem rust pathogen through somatic hybridization.</title>
        <authorList>
            <person name="Li F."/>
            <person name="Upadhyaya N.M."/>
            <person name="Sperschneider J."/>
            <person name="Matny O."/>
            <person name="Nguyen-Phuc H."/>
            <person name="Mago R."/>
            <person name="Raley C."/>
            <person name="Miller M.E."/>
            <person name="Silverstein K.A.T."/>
            <person name="Henningsen E."/>
            <person name="Hirsch C.D."/>
            <person name="Visser B."/>
            <person name="Pretorius Z.A."/>
            <person name="Steffenson B.J."/>
            <person name="Schwessinger B."/>
            <person name="Dodds P.N."/>
            <person name="Figueroa M."/>
        </authorList>
    </citation>
    <scope>NUCLEOTIDE SEQUENCE [LARGE SCALE GENOMIC DNA]</scope>
    <source>
        <strain evidence="8 9">Ug99</strain>
    </source>
</reference>
<proteinExistence type="predicted"/>
<organism evidence="8 9">
    <name type="scientific">Puccinia graminis f. sp. tritici</name>
    <dbReference type="NCBI Taxonomy" id="56615"/>
    <lineage>
        <taxon>Eukaryota</taxon>
        <taxon>Fungi</taxon>
        <taxon>Dikarya</taxon>
        <taxon>Basidiomycota</taxon>
        <taxon>Pucciniomycotina</taxon>
        <taxon>Pucciniomycetes</taxon>
        <taxon>Pucciniales</taxon>
        <taxon>Pucciniaceae</taxon>
        <taxon>Puccinia</taxon>
    </lineage>
</organism>
<evidence type="ECO:0000256" key="2">
    <source>
        <dbReference type="ARBA" id="ARBA00022982"/>
    </source>
</evidence>
<dbReference type="Gene3D" id="3.40.50.80">
    <property type="entry name" value="Nucleotide-binding domain of ferredoxin-NADP reductase (FNR) module"/>
    <property type="match status" value="1"/>
</dbReference>
<evidence type="ECO:0000259" key="7">
    <source>
        <dbReference type="Pfam" id="PF08030"/>
    </source>
</evidence>
<sequence length="286" mass="31800">MAITSVHFGSRMVQSSSACHDRSPPIERALKFQHFPSIKPWQSHPFTISSLPTPSQNGDEGNEMVFVLRPREGLTARLKTLANMPTLPAIRSCLIDGPYGGFMDSLRACDTVLLVAGGTGMAALISIAQSLQRCGSAKGMSCCTALEVHWAVRDSVCLEWFREQLNEIDNVKVYVTNEAQPEDANQAKMETKEQEKDQLEIREQEKKNTSTPSLQSQTRYCRPNLPEIIQEAAARYPGRIGVMVCGPSSLVTEVRNSVAKLQKSILFSDENVKCNELELYQESFED</sequence>
<gene>
    <name evidence="8" type="ORF">PGTUg99_031524</name>
</gene>
<protein>
    <recommendedName>
        <fullName evidence="10">Ferric reductase NAD binding domain-containing protein</fullName>
    </recommendedName>
</protein>
<evidence type="ECO:0000256" key="1">
    <source>
        <dbReference type="ARBA" id="ARBA00022448"/>
    </source>
</evidence>
<name>A0A5B0S8S4_PUCGR</name>
<dbReference type="InterPro" id="IPR000778">
    <property type="entry name" value="Cyt_b245_heavy_chain"/>
</dbReference>
<evidence type="ECO:0000259" key="6">
    <source>
        <dbReference type="Pfam" id="PF08022"/>
    </source>
</evidence>
<keyword evidence="4" id="KW-0175">Coiled coil</keyword>
<evidence type="ECO:0000313" key="9">
    <source>
        <dbReference type="Proteomes" id="UP000325313"/>
    </source>
</evidence>
<feature type="domain" description="Ferric reductase NAD binding" evidence="7">
    <location>
        <begin position="109"/>
        <end position="259"/>
    </location>
</feature>
<dbReference type="InterPro" id="IPR039261">
    <property type="entry name" value="FNR_nucleotide-bd"/>
</dbReference>
<dbReference type="EMBL" id="VDEP01000070">
    <property type="protein sequence ID" value="KAA1133909.1"/>
    <property type="molecule type" value="Genomic_DNA"/>
</dbReference>
<dbReference type="InterPro" id="IPR013121">
    <property type="entry name" value="Fe_red_NAD-bd_6"/>
</dbReference>
<feature type="coiled-coil region" evidence="4">
    <location>
        <begin position="182"/>
        <end position="209"/>
    </location>
</feature>
<dbReference type="InterPro" id="IPR051410">
    <property type="entry name" value="Ferric/Cupric_Reductase"/>
</dbReference>